<dbReference type="InterPro" id="IPR054557">
    <property type="entry name" value="NA-iREase1_dom"/>
</dbReference>
<dbReference type="SUPFAM" id="SSF141571">
    <property type="entry name" value="Pentapeptide repeat-like"/>
    <property type="match status" value="1"/>
</dbReference>
<evidence type="ECO:0000259" key="1">
    <source>
        <dbReference type="PROSITE" id="PS50837"/>
    </source>
</evidence>
<dbReference type="EMBL" id="BOQP01000030">
    <property type="protein sequence ID" value="GIM77251.1"/>
    <property type="molecule type" value="Genomic_DNA"/>
</dbReference>
<dbReference type="Gene3D" id="2.160.20.80">
    <property type="entry name" value="E3 ubiquitin-protein ligase SopA"/>
    <property type="match status" value="1"/>
</dbReference>
<dbReference type="Proteomes" id="UP000680865">
    <property type="component" value="Unassembled WGS sequence"/>
</dbReference>
<dbReference type="Pfam" id="PF22736">
    <property type="entry name" value="NNH5"/>
    <property type="match status" value="1"/>
</dbReference>
<organism evidence="2 3">
    <name type="scientific">Winogradskya consettensis</name>
    <dbReference type="NCBI Taxonomy" id="113560"/>
    <lineage>
        <taxon>Bacteria</taxon>
        <taxon>Bacillati</taxon>
        <taxon>Actinomycetota</taxon>
        <taxon>Actinomycetes</taxon>
        <taxon>Micromonosporales</taxon>
        <taxon>Micromonosporaceae</taxon>
        <taxon>Winogradskya</taxon>
    </lineage>
</organism>
<dbReference type="PROSITE" id="PS50837">
    <property type="entry name" value="NACHT"/>
    <property type="match status" value="1"/>
</dbReference>
<dbReference type="InterPro" id="IPR054610">
    <property type="entry name" value="NNH"/>
</dbReference>
<name>A0A919SRR5_9ACTN</name>
<dbReference type="Pfam" id="PF00805">
    <property type="entry name" value="Pentapeptide"/>
    <property type="match status" value="1"/>
</dbReference>
<dbReference type="AlphaFoldDB" id="A0A919SRR5"/>
<sequence length="1212" mass="133804">MAVVETSALVKMLTLGAKPALERLKRKEAVVAALKKVHLAPDRPPADFDGVYTYAIVEFCYGKPEPVILLFRNEFVMAAFRKSFESGDERHLRREVDLVLQWNDETGGLGRIDYNLALELTGFQAVFEQLVDRTRSAAQARLERKVGDVHQSVSDLVDRIDRMSTPEEIVRYMVRNSSPAEVLAGELREWFAAVEYKITAEILNGPDEFVWLVRVPARRGYDSVVVLGIGAEMSRPDVLRAASLVGEHRAKEGWVIAPQRVSQAARIADEELDEIFCYTLDELIDERADFEPYLHWLEEEVRTRHIDTRYVPLTCAKDDIDRRSGKVGGTSVYPWTGGGLDDYVGGWLEDDTKEHLSVLGEFGMGKSWFCLHYAWTLAQEWRAAKAAGRKRPRLPLVVPLRDYAKAVTVESLFSEFFFRKHEILPDGYRVFETLNRLGRLLLIFDGFDEMAARVDRQAMINNFWELARAVVPGSKVLLTCRTEHFPEAQQGRDVLGARLVASTSALTGAPPQFEVVELQPFADEQIGELLSRITDTPTRNLVLGNEELMELMRRPVMSELALAALPAIEAGAKVDLARVYLYAVQHKIDADIKAERTFTSLADKVFFLCELSWHMLAESVLTINYREIPDRIRACFKDVVQEQRDLDHWHYDMMGQTMLVRDADGNYTPAHRSLLEFFAAYKIAAELGLMNTDFMTLIGATDAAGAPSFAWSGLVGATFGQRSTASGWLPEPLESIASSLLIDTLTDPVLSLLVTMVSDDAGAVMARLAGDTRNLTAEDETNLGARLVDVIVEIDPAGLRGAHLDDAALSNAVFDRYLRGMDLTGCSLRHADLRNTDLEDVVLVDADLTGAVLDGAHYLGFDRRAAAILTEASGNEVYFCDRRGIRLTRWRIGEPPEPLAELDTMLESASWLDGRIVAVEDVAGRDGVAVHLIDPETGQQQTFHSPKFAVTAAVLGDRPVLLTHDGVGGSIEIVVRDPADFRELGSAVVPGFDFAEFESNGAGRVVGLLSNNPKRDELEKKAVVELAMPAPGTLSWTVAGLVALQEIVQEIIFFGAGDLAAVQFGEDGQLVLSLFGAGFTNGHQFVFPTWPTDWLQPPYPYAGPRHCSVNAAGTVVAVFTGARIHVFDLTDLTSPRFVVDDLPSVTTFAILQKSETLVVANAHGRVAAFDLENGTVIDEFTLSRNVRGANFTGVVGVPPEVLAQLRFNGAVL</sequence>
<protein>
    <recommendedName>
        <fullName evidence="1">NACHT domain-containing protein</fullName>
    </recommendedName>
</protein>
<evidence type="ECO:0000313" key="2">
    <source>
        <dbReference type="EMBL" id="GIM77251.1"/>
    </source>
</evidence>
<dbReference type="InterPro" id="IPR007111">
    <property type="entry name" value="NACHT_NTPase"/>
</dbReference>
<dbReference type="Gene3D" id="3.40.50.300">
    <property type="entry name" value="P-loop containing nucleotide triphosphate hydrolases"/>
    <property type="match status" value="1"/>
</dbReference>
<dbReference type="Pfam" id="PF05729">
    <property type="entry name" value="NACHT"/>
    <property type="match status" value="1"/>
</dbReference>
<feature type="domain" description="NACHT" evidence="1">
    <location>
        <begin position="354"/>
        <end position="482"/>
    </location>
</feature>
<evidence type="ECO:0000313" key="3">
    <source>
        <dbReference type="Proteomes" id="UP000680865"/>
    </source>
</evidence>
<accession>A0A919SRR5</accession>
<dbReference type="SUPFAM" id="SSF52540">
    <property type="entry name" value="P-loop containing nucleoside triphosphate hydrolases"/>
    <property type="match status" value="1"/>
</dbReference>
<gene>
    <name evidence="2" type="ORF">Aco04nite_54410</name>
</gene>
<dbReference type="Pfam" id="PF22722">
    <property type="entry name" value="NA-iREase1"/>
    <property type="match status" value="1"/>
</dbReference>
<dbReference type="InterPro" id="IPR001646">
    <property type="entry name" value="5peptide_repeat"/>
</dbReference>
<keyword evidence="3" id="KW-1185">Reference proteome</keyword>
<proteinExistence type="predicted"/>
<comment type="caution">
    <text evidence="2">The sequence shown here is derived from an EMBL/GenBank/DDBJ whole genome shotgun (WGS) entry which is preliminary data.</text>
</comment>
<reference evidence="2" key="1">
    <citation type="submission" date="2021-03" db="EMBL/GenBank/DDBJ databases">
        <title>Whole genome shotgun sequence of Actinoplanes consettensis NBRC 14913.</title>
        <authorList>
            <person name="Komaki H."/>
            <person name="Tamura T."/>
        </authorList>
    </citation>
    <scope>NUCLEOTIDE SEQUENCE</scope>
    <source>
        <strain evidence="2">NBRC 14913</strain>
    </source>
</reference>
<dbReference type="InterPro" id="IPR027417">
    <property type="entry name" value="P-loop_NTPase"/>
</dbReference>
<dbReference type="SUPFAM" id="SSF50969">
    <property type="entry name" value="YVTN repeat-like/Quinoprotein amine dehydrogenase"/>
    <property type="match status" value="1"/>
</dbReference>
<dbReference type="RefSeq" id="WP_213000062.1">
    <property type="nucleotide sequence ID" value="NZ_BAAATW010000016.1"/>
</dbReference>
<dbReference type="InterPro" id="IPR011044">
    <property type="entry name" value="Quino_amine_DH_bsu"/>
</dbReference>